<evidence type="ECO:0000313" key="6">
    <source>
        <dbReference type="Proteomes" id="UP000800094"/>
    </source>
</evidence>
<proteinExistence type="inferred from homology"/>
<reference evidence="5" key="1">
    <citation type="journal article" date="2020" name="Stud. Mycol.">
        <title>101 Dothideomycetes genomes: a test case for predicting lifestyles and emergence of pathogens.</title>
        <authorList>
            <person name="Haridas S."/>
            <person name="Albert R."/>
            <person name="Binder M."/>
            <person name="Bloem J."/>
            <person name="Labutti K."/>
            <person name="Salamov A."/>
            <person name="Andreopoulos B."/>
            <person name="Baker S."/>
            <person name="Barry K."/>
            <person name="Bills G."/>
            <person name="Bluhm B."/>
            <person name="Cannon C."/>
            <person name="Castanera R."/>
            <person name="Culley D."/>
            <person name="Daum C."/>
            <person name="Ezra D."/>
            <person name="Gonzalez J."/>
            <person name="Henrissat B."/>
            <person name="Kuo A."/>
            <person name="Liang C."/>
            <person name="Lipzen A."/>
            <person name="Lutzoni F."/>
            <person name="Magnuson J."/>
            <person name="Mondo S."/>
            <person name="Nolan M."/>
            <person name="Ohm R."/>
            <person name="Pangilinan J."/>
            <person name="Park H.-J."/>
            <person name="Ramirez L."/>
            <person name="Alfaro M."/>
            <person name="Sun H."/>
            <person name="Tritt A."/>
            <person name="Yoshinaga Y."/>
            <person name="Zwiers L.-H."/>
            <person name="Turgeon B."/>
            <person name="Goodwin S."/>
            <person name="Spatafora J."/>
            <person name="Crous P."/>
            <person name="Grigoriev I."/>
        </authorList>
    </citation>
    <scope>NUCLEOTIDE SEQUENCE</scope>
    <source>
        <strain evidence="5">CBS 122368</strain>
    </source>
</reference>
<keyword evidence="6" id="KW-1185">Reference proteome</keyword>
<gene>
    <name evidence="5" type="ORF">BU26DRAFT_568000</name>
</gene>
<name>A0A6A6I4G3_9PLEO</name>
<evidence type="ECO:0000313" key="5">
    <source>
        <dbReference type="EMBL" id="KAF2245415.1"/>
    </source>
</evidence>
<dbReference type="OrthoDB" id="3687641at2759"/>
<evidence type="ECO:0008006" key="7">
    <source>
        <dbReference type="Google" id="ProtNLM"/>
    </source>
</evidence>
<dbReference type="GeneID" id="54587056"/>
<dbReference type="Pfam" id="PF11807">
    <property type="entry name" value="UstYa"/>
    <property type="match status" value="1"/>
</dbReference>
<evidence type="ECO:0000256" key="2">
    <source>
        <dbReference type="ARBA" id="ARBA00023002"/>
    </source>
</evidence>
<keyword evidence="4" id="KW-0812">Transmembrane</keyword>
<feature type="transmembrane region" description="Helical" evidence="4">
    <location>
        <begin position="12"/>
        <end position="36"/>
    </location>
</feature>
<sequence>MRSTDERRLSRYGLVALLILTQLFALCSVGIAAYRFGQLQGSTPRKSNIPDFYGVKAHGAFDSGIRTQTLFFDYNRTFAERPSIETDQAWEAIFPPHGGFFHDDVLAPTGASLAVYHQLHCLDAIRHAYYVLLDAVVDGHNVTFSELDDYSTDWHTRHCIDFLRQMLMCNADLTIEEVDPSLGGIRGFGNGREHECVIWEDVRNWSIAHQQ</sequence>
<dbReference type="EMBL" id="ML987200">
    <property type="protein sequence ID" value="KAF2245415.1"/>
    <property type="molecule type" value="Genomic_DNA"/>
</dbReference>
<dbReference type="GO" id="GO:0043386">
    <property type="term" value="P:mycotoxin biosynthetic process"/>
    <property type="evidence" value="ECO:0007669"/>
    <property type="project" value="InterPro"/>
</dbReference>
<dbReference type="PANTHER" id="PTHR33365:SF11">
    <property type="entry name" value="TAT PATHWAY SIGNAL SEQUENCE"/>
    <property type="match status" value="1"/>
</dbReference>
<organism evidence="5 6">
    <name type="scientific">Trematosphaeria pertusa</name>
    <dbReference type="NCBI Taxonomy" id="390896"/>
    <lineage>
        <taxon>Eukaryota</taxon>
        <taxon>Fungi</taxon>
        <taxon>Dikarya</taxon>
        <taxon>Ascomycota</taxon>
        <taxon>Pezizomycotina</taxon>
        <taxon>Dothideomycetes</taxon>
        <taxon>Pleosporomycetidae</taxon>
        <taxon>Pleosporales</taxon>
        <taxon>Massarineae</taxon>
        <taxon>Trematosphaeriaceae</taxon>
        <taxon>Trematosphaeria</taxon>
    </lineage>
</organism>
<keyword evidence="4" id="KW-0472">Membrane</keyword>
<dbReference type="Proteomes" id="UP000800094">
    <property type="component" value="Unassembled WGS sequence"/>
</dbReference>
<evidence type="ECO:0000256" key="1">
    <source>
        <dbReference type="ARBA" id="ARBA00004685"/>
    </source>
</evidence>
<evidence type="ECO:0000256" key="4">
    <source>
        <dbReference type="SAM" id="Phobius"/>
    </source>
</evidence>
<dbReference type="GO" id="GO:0016491">
    <property type="term" value="F:oxidoreductase activity"/>
    <property type="evidence" value="ECO:0007669"/>
    <property type="project" value="UniProtKB-KW"/>
</dbReference>
<dbReference type="PANTHER" id="PTHR33365">
    <property type="entry name" value="YALI0B05434P"/>
    <property type="match status" value="1"/>
</dbReference>
<protein>
    <recommendedName>
        <fullName evidence="7">Oxidase ustYa</fullName>
    </recommendedName>
</protein>
<evidence type="ECO:0000256" key="3">
    <source>
        <dbReference type="ARBA" id="ARBA00035112"/>
    </source>
</evidence>
<keyword evidence="2" id="KW-0560">Oxidoreductase</keyword>
<comment type="pathway">
    <text evidence="1">Mycotoxin biosynthesis.</text>
</comment>
<accession>A0A6A6I4G3</accession>
<keyword evidence="4" id="KW-1133">Transmembrane helix</keyword>
<dbReference type="InterPro" id="IPR021765">
    <property type="entry name" value="UstYa-like"/>
</dbReference>
<dbReference type="RefSeq" id="XP_033680419.1">
    <property type="nucleotide sequence ID" value="XM_033833726.1"/>
</dbReference>
<comment type="similarity">
    <text evidence="3">Belongs to the ustYa family.</text>
</comment>
<dbReference type="AlphaFoldDB" id="A0A6A6I4G3"/>